<dbReference type="EMBL" id="NCKW01000082">
    <property type="protein sequence ID" value="POM81433.1"/>
    <property type="molecule type" value="Genomic_DNA"/>
</dbReference>
<reference evidence="1 2" key="1">
    <citation type="journal article" date="2017" name="Genome Biol. Evol.">
        <title>Phytophthora megakarya and P. palmivora, closely related causal agents of cacao black pod rot, underwent increases in genome sizes and gene numbers by different mechanisms.</title>
        <authorList>
            <person name="Ali S.S."/>
            <person name="Shao J."/>
            <person name="Lary D.J."/>
            <person name="Kronmiller B."/>
            <person name="Shen D."/>
            <person name="Strem M.D."/>
            <person name="Amoako-Attah I."/>
            <person name="Akrofi A.Y."/>
            <person name="Begoude B.A."/>
            <person name="Ten Hoopen G.M."/>
            <person name="Coulibaly K."/>
            <person name="Kebe B.I."/>
            <person name="Melnick R.L."/>
            <person name="Guiltinan M.J."/>
            <person name="Tyler B.M."/>
            <person name="Meinhardt L.W."/>
            <person name="Bailey B.A."/>
        </authorList>
    </citation>
    <scope>NUCLEOTIDE SEQUENCE [LARGE SCALE GENOMIC DNA]</scope>
    <source>
        <strain evidence="2">sbr112.9</strain>
    </source>
</reference>
<organism evidence="1 2">
    <name type="scientific">Phytophthora palmivora</name>
    <dbReference type="NCBI Taxonomy" id="4796"/>
    <lineage>
        <taxon>Eukaryota</taxon>
        <taxon>Sar</taxon>
        <taxon>Stramenopiles</taxon>
        <taxon>Oomycota</taxon>
        <taxon>Peronosporomycetes</taxon>
        <taxon>Peronosporales</taxon>
        <taxon>Peronosporaceae</taxon>
        <taxon>Phytophthora</taxon>
    </lineage>
</organism>
<dbReference type="AlphaFoldDB" id="A0A2P4YUE5"/>
<dbReference type="Gene3D" id="3.40.390.10">
    <property type="entry name" value="Collagenase (Catalytic Domain)"/>
    <property type="match status" value="1"/>
</dbReference>
<evidence type="ECO:0000313" key="2">
    <source>
        <dbReference type="Proteomes" id="UP000237271"/>
    </source>
</evidence>
<comment type="caution">
    <text evidence="1">The sequence shown here is derived from an EMBL/GenBank/DDBJ whole genome shotgun (WGS) entry which is preliminary data.</text>
</comment>
<dbReference type="Gene3D" id="1.10.1370.10">
    <property type="entry name" value="Neurolysin, domain 3"/>
    <property type="match status" value="1"/>
</dbReference>
<sequence length="93" mass="10241">MYSPTPDLHCSRAAPTARACDVESSNDLTNTIAPPAAKVTSINAPTKSSLWSEMDILCFAATRAECDFVVATSKMIENWCWGKEKLRCLSLHY</sequence>
<evidence type="ECO:0000313" key="1">
    <source>
        <dbReference type="EMBL" id="POM81433.1"/>
    </source>
</evidence>
<protein>
    <submittedName>
        <fullName evidence="1">Peptidase M3 family, Neutarl zinc metallopeptidase, Zn-binding site</fullName>
    </submittedName>
</protein>
<dbReference type="InterPro" id="IPR024077">
    <property type="entry name" value="Neurolysin/TOP_dom2"/>
</dbReference>
<name>A0A2P4YUE5_9STRA</name>
<dbReference type="InterPro" id="IPR024079">
    <property type="entry name" value="MetalloPept_cat_dom_sf"/>
</dbReference>
<dbReference type="GO" id="GO:0008237">
    <property type="term" value="F:metallopeptidase activity"/>
    <property type="evidence" value="ECO:0007669"/>
    <property type="project" value="InterPro"/>
</dbReference>
<keyword evidence="2" id="KW-1185">Reference proteome</keyword>
<gene>
    <name evidence="1" type="ORF">PHPALM_597</name>
</gene>
<accession>A0A2P4YUE5</accession>
<proteinExistence type="predicted"/>
<dbReference type="Proteomes" id="UP000237271">
    <property type="component" value="Unassembled WGS sequence"/>
</dbReference>